<dbReference type="EMBL" id="JBFTWV010000046">
    <property type="protein sequence ID" value="KAL2794334.1"/>
    <property type="molecule type" value="Genomic_DNA"/>
</dbReference>
<gene>
    <name evidence="1" type="ORF">BJX66DRAFT_304119</name>
</gene>
<proteinExistence type="predicted"/>
<keyword evidence="2" id="KW-1185">Reference proteome</keyword>
<accession>A0ABR4G5M7</accession>
<protein>
    <submittedName>
        <fullName evidence="1">Uncharacterized protein</fullName>
    </submittedName>
</protein>
<dbReference type="Proteomes" id="UP001610563">
    <property type="component" value="Unassembled WGS sequence"/>
</dbReference>
<evidence type="ECO:0000313" key="2">
    <source>
        <dbReference type="Proteomes" id="UP001610563"/>
    </source>
</evidence>
<organism evidence="1 2">
    <name type="scientific">Aspergillus keveii</name>
    <dbReference type="NCBI Taxonomy" id="714993"/>
    <lineage>
        <taxon>Eukaryota</taxon>
        <taxon>Fungi</taxon>
        <taxon>Dikarya</taxon>
        <taxon>Ascomycota</taxon>
        <taxon>Pezizomycotina</taxon>
        <taxon>Eurotiomycetes</taxon>
        <taxon>Eurotiomycetidae</taxon>
        <taxon>Eurotiales</taxon>
        <taxon>Aspergillaceae</taxon>
        <taxon>Aspergillus</taxon>
        <taxon>Aspergillus subgen. Nidulantes</taxon>
    </lineage>
</organism>
<name>A0ABR4G5M7_9EURO</name>
<sequence length="55" mass="6295">MCRCLQISGTIMTFLSLIYSGNITLRGSLNLTRKTEHSSTNIIERCDGYLIEWLQ</sequence>
<comment type="caution">
    <text evidence="1">The sequence shown here is derived from an EMBL/GenBank/DDBJ whole genome shotgun (WGS) entry which is preliminary data.</text>
</comment>
<evidence type="ECO:0000313" key="1">
    <source>
        <dbReference type="EMBL" id="KAL2794334.1"/>
    </source>
</evidence>
<reference evidence="1 2" key="1">
    <citation type="submission" date="2024-07" db="EMBL/GenBank/DDBJ databases">
        <title>Section-level genome sequencing and comparative genomics of Aspergillus sections Usti and Cavernicolus.</title>
        <authorList>
            <consortium name="Lawrence Berkeley National Laboratory"/>
            <person name="Nybo J.L."/>
            <person name="Vesth T.C."/>
            <person name="Theobald S."/>
            <person name="Frisvad J.C."/>
            <person name="Larsen T.O."/>
            <person name="Kjaerboelling I."/>
            <person name="Rothschild-Mancinelli K."/>
            <person name="Lyhne E.K."/>
            <person name="Kogle M.E."/>
            <person name="Barry K."/>
            <person name="Clum A."/>
            <person name="Na H."/>
            <person name="Ledsgaard L."/>
            <person name="Lin J."/>
            <person name="Lipzen A."/>
            <person name="Kuo A."/>
            <person name="Riley R."/>
            <person name="Mondo S."/>
            <person name="Labutti K."/>
            <person name="Haridas S."/>
            <person name="Pangalinan J."/>
            <person name="Salamov A.A."/>
            <person name="Simmons B.A."/>
            <person name="Magnuson J.K."/>
            <person name="Chen J."/>
            <person name="Drula E."/>
            <person name="Henrissat B."/>
            <person name="Wiebenga A."/>
            <person name="Lubbers R.J."/>
            <person name="Gomes A.C."/>
            <person name="Makela M.R."/>
            <person name="Stajich J."/>
            <person name="Grigoriev I.V."/>
            <person name="Mortensen U.H."/>
            <person name="De Vries R.P."/>
            <person name="Baker S.E."/>
            <person name="Andersen M.R."/>
        </authorList>
    </citation>
    <scope>NUCLEOTIDE SEQUENCE [LARGE SCALE GENOMIC DNA]</scope>
    <source>
        <strain evidence="1 2">CBS 209.92</strain>
    </source>
</reference>